<evidence type="ECO:0000256" key="1">
    <source>
        <dbReference type="ARBA" id="ARBA00004173"/>
    </source>
</evidence>
<dbReference type="EMBL" id="JAANBB010000335">
    <property type="protein sequence ID" value="KAF7543877.1"/>
    <property type="molecule type" value="Genomic_DNA"/>
</dbReference>
<dbReference type="InterPro" id="IPR013103">
    <property type="entry name" value="RVT_2"/>
</dbReference>
<gene>
    <name evidence="6" type="ORF">G7Z17_g10388</name>
</gene>
<evidence type="ECO:0000256" key="3">
    <source>
        <dbReference type="SAM" id="MobiDB-lite"/>
    </source>
</evidence>
<name>A0A9P5L7B0_9HYPO</name>
<dbReference type="SUPFAM" id="SSF56672">
    <property type="entry name" value="DNA/RNA polymerases"/>
    <property type="match status" value="1"/>
</dbReference>
<sequence>MSDPADEGGLDPVKRSLPPQDEAAYSDNEPSKPSLEDYDDEVPEDLIQQTVRAAMEAWKAQQRKKPVAQPPVSPRQSFSHTPAGLPTKLPTGHTMYAQAGLPTRQPDYHTQRPLETPSPRSTPSVATATKMRETLRFSRQQDVLDGALAAAGVYDQIQLSGRGEGKLLTEITANTAGDAFEAIAGLSQGTRAYVTLIQRYEASTGFTENTLWTKLTTLRLKDLKSIPTHINDLSAHAERHTHKAEAAQGSSHSNKGTIDPKTREPAQAHTASKEAPEVTGTLGSNSFTCRAGEASLAKIRGIYERFLASKKGPEAPTATDHSEPSEGIQVEHREPSKAPVGHTFVSQSYTIEAMIPSERDRWLWDSGSDLHIINDTKWFRDNDWAEMKESITVMTGAGPVYPTAVGTALVTLYGKGKETITVSLRDAVCVPSFPLNVFSGEKMYLSGGYLSRNHIMNKEDLVIGTIDVHKRGFLLRVVGGIIGQRGLRKQVMFTHQEVRNTMLWHQRLGHSSPEGVNKTLKATHGGMKPTTVIRNNCDACELAKAVRYSPKAPTLRAQRALDLLHAALYGLKQSGRQWQKKLKDELAELGFEQLKSDTAIYLDPERGIITASYVDDLITVTADKGTEERYYEQLGSNLDVERLGFPRFFLGVAITAADDGSITLTQTDYVRDILETFQMTDCKAASTPMDPGAYPEARKNIEPSPRGLKETYATLIGKLNYLVIQTRPDIAFPTGLWARFTAEPSEAHHESARHILRYLKGNPSRGICYRKQPQETYGNPYGLHGYSDSDYAADPDTSRSTAGYIFMMNGAPISWASKRQPTVAKSTTEAEYYGMSAAVSEAAWIRSFMAELGIPLTSPLVIFADNQSSIKLAHNPEYHARTKHIAVHHHYVREAVANGDVEIRYISTDEMAADGLTKPLAKKKYEEFIGLTGMTS</sequence>
<evidence type="ECO:0000259" key="5">
    <source>
        <dbReference type="Pfam" id="PF13976"/>
    </source>
</evidence>
<feature type="domain" description="GAG-pre-integrase" evidence="5">
    <location>
        <begin position="491"/>
        <end position="544"/>
    </location>
</feature>
<reference evidence="6" key="1">
    <citation type="submission" date="2020-03" db="EMBL/GenBank/DDBJ databases">
        <title>Draft Genome Sequence of Cylindrodendrum hubeiense.</title>
        <authorList>
            <person name="Buettner E."/>
            <person name="Kellner H."/>
        </authorList>
    </citation>
    <scope>NUCLEOTIDE SEQUENCE</scope>
    <source>
        <strain evidence="6">IHI 201604</strain>
    </source>
</reference>
<proteinExistence type="predicted"/>
<dbReference type="PANTHER" id="PTHR11439">
    <property type="entry name" value="GAG-POL-RELATED RETROTRANSPOSON"/>
    <property type="match status" value="1"/>
</dbReference>
<dbReference type="OrthoDB" id="5080239at2759"/>
<evidence type="ECO:0000259" key="4">
    <source>
        <dbReference type="Pfam" id="PF07727"/>
    </source>
</evidence>
<feature type="compositionally biased region" description="Basic and acidic residues" evidence="3">
    <location>
        <begin position="320"/>
        <end position="336"/>
    </location>
</feature>
<dbReference type="CDD" id="cd09272">
    <property type="entry name" value="RNase_HI_RT_Ty1"/>
    <property type="match status" value="1"/>
</dbReference>
<feature type="domain" description="Reverse transcriptase Ty1/copia-type" evidence="4">
    <location>
        <begin position="564"/>
        <end position="689"/>
    </location>
</feature>
<dbReference type="InterPro" id="IPR043502">
    <property type="entry name" value="DNA/RNA_pol_sf"/>
</dbReference>
<feature type="region of interest" description="Disordered" evidence="3">
    <location>
        <begin position="237"/>
        <end position="282"/>
    </location>
</feature>
<organism evidence="6 7">
    <name type="scientific">Cylindrodendrum hubeiense</name>
    <dbReference type="NCBI Taxonomy" id="595255"/>
    <lineage>
        <taxon>Eukaryota</taxon>
        <taxon>Fungi</taxon>
        <taxon>Dikarya</taxon>
        <taxon>Ascomycota</taxon>
        <taxon>Pezizomycotina</taxon>
        <taxon>Sordariomycetes</taxon>
        <taxon>Hypocreomycetidae</taxon>
        <taxon>Hypocreales</taxon>
        <taxon>Nectriaceae</taxon>
        <taxon>Cylindrodendrum</taxon>
    </lineage>
</organism>
<keyword evidence="2" id="KW-0496">Mitochondrion</keyword>
<evidence type="ECO:0008006" key="8">
    <source>
        <dbReference type="Google" id="ProtNLM"/>
    </source>
</evidence>
<keyword evidence="7" id="KW-1185">Reference proteome</keyword>
<comment type="subcellular location">
    <subcellularLocation>
        <location evidence="1">Mitochondrion</location>
    </subcellularLocation>
</comment>
<feature type="region of interest" description="Disordered" evidence="3">
    <location>
        <begin position="310"/>
        <end position="337"/>
    </location>
</feature>
<feature type="region of interest" description="Disordered" evidence="3">
    <location>
        <begin position="1"/>
        <end position="125"/>
    </location>
</feature>
<accession>A0A9P5L7B0</accession>
<evidence type="ECO:0000313" key="6">
    <source>
        <dbReference type="EMBL" id="KAF7543877.1"/>
    </source>
</evidence>
<dbReference type="GO" id="GO:0005739">
    <property type="term" value="C:mitochondrion"/>
    <property type="evidence" value="ECO:0007669"/>
    <property type="project" value="UniProtKB-SubCell"/>
</dbReference>
<dbReference type="AlphaFoldDB" id="A0A9P5L7B0"/>
<evidence type="ECO:0000313" key="7">
    <source>
        <dbReference type="Proteomes" id="UP000722485"/>
    </source>
</evidence>
<evidence type="ECO:0000256" key="2">
    <source>
        <dbReference type="ARBA" id="ARBA00023128"/>
    </source>
</evidence>
<protein>
    <recommendedName>
        <fullName evidence="8">Polyprotein</fullName>
    </recommendedName>
</protein>
<feature type="compositionally biased region" description="Basic and acidic residues" evidence="3">
    <location>
        <begin position="258"/>
        <end position="276"/>
    </location>
</feature>
<comment type="caution">
    <text evidence="6">The sequence shown here is derived from an EMBL/GenBank/DDBJ whole genome shotgun (WGS) entry which is preliminary data.</text>
</comment>
<dbReference type="Proteomes" id="UP000722485">
    <property type="component" value="Unassembled WGS sequence"/>
</dbReference>
<dbReference type="PANTHER" id="PTHR11439:SF483">
    <property type="entry name" value="PEPTIDE SYNTHASE GLIP-LIKE, PUTATIVE (AFU_ORTHOLOGUE AFUA_3G12920)-RELATED"/>
    <property type="match status" value="1"/>
</dbReference>
<dbReference type="Pfam" id="PF07727">
    <property type="entry name" value="RVT_2"/>
    <property type="match status" value="1"/>
</dbReference>
<dbReference type="Pfam" id="PF13976">
    <property type="entry name" value="gag_pre-integrs"/>
    <property type="match status" value="1"/>
</dbReference>
<dbReference type="InterPro" id="IPR025724">
    <property type="entry name" value="GAG-pre-integrase_dom"/>
</dbReference>